<dbReference type="Pfam" id="PF00849">
    <property type="entry name" value="PseudoU_synth_2"/>
    <property type="match status" value="1"/>
</dbReference>
<sequence>MLESKTHGSPKSRLNIPPSFKSTRPIPKNTLTEEERDRIQKGSGIMQESSSVSTPLPITYRSPWWVSFLKLGVVFIPMFVFGLGYIVYETKQDRPVFFPLYVNSSVPLERAKGFENVDVDMLKEVAKTNLSRRLNMNHDIREYFGLPITLGDYENFNVTVEYNKLAVEGVELDFRKSWFHPILKYREIDVPTLPSNINKYVQPLKAKAGGEGVDEDPEDDTKFIEDVDYKLHIRATIKVVNETVHRIEPGSGRITFDAEVELDHTKLMKIVGCLMHYKNKNSSGSGGTLEHLSMVRLELHIVRTYFTSSIPLRQKAVKILNEELVQEIPAISPSPNPPMFLQKDGFQYVAPYTKLTYFTIDKLKSKNTYTVLEYLQKNFIGKNVDFFKKQIEEGKLWVERPIPMRVCAKTNGLKISKKAHKSLKKNSVVEFVTIKGEDLKDFKLKKSDVIANYACIHELKIPHIESFDIIHESKDLLVVNKPSGIPVHPSGMSYRFNTLQFLLSKKRCSPGKSLYNPETLEIFPSLWPCHRIDKETSGIVIFAKNKVKCGEISKLIETKENITKRYLIHVHGKFGNEVKTCEDPIVDVDVCKKYENGGVSRIQHAKSTFKFVYYDAKTDTSILLGEIFTGRKHQIRQHLRNEGFHIVNDPLYGVMGILKDKMTGLPNRDQFNALRGEYIKKMEERMSKFKKESRCLNCNHINYFDDNFRADSYMHLHAWEYTYTSEETPKLSWSFITSPPSWITNIVPPNLLESLGNRRC</sequence>
<dbReference type="EMBL" id="JQFK01000027">
    <property type="protein sequence ID" value="KGK37918.1"/>
    <property type="molecule type" value="Genomic_DNA"/>
</dbReference>
<accession>A0A099NYS1</accession>
<feature type="compositionally biased region" description="Basic and acidic residues" evidence="1">
    <location>
        <begin position="31"/>
        <end position="40"/>
    </location>
</feature>
<dbReference type="VEuPathDB" id="FungiDB:C5L36_0D05210"/>
<dbReference type="InterPro" id="IPR020103">
    <property type="entry name" value="PsdUridine_synth_cat_dom_sf"/>
</dbReference>
<dbReference type="Proteomes" id="UP000029867">
    <property type="component" value="Unassembled WGS sequence"/>
</dbReference>
<keyword evidence="2" id="KW-0812">Transmembrane</keyword>
<feature type="domain" description="Pseudouridine synthase RsuA/RluA-like" evidence="3">
    <location>
        <begin position="475"/>
        <end position="640"/>
    </location>
</feature>
<dbReference type="InterPro" id="IPR006224">
    <property type="entry name" value="PsdUridine_synth_RluA-like_CS"/>
</dbReference>
<evidence type="ECO:0000256" key="1">
    <source>
        <dbReference type="SAM" id="MobiDB-lite"/>
    </source>
</evidence>
<dbReference type="GO" id="GO:0003723">
    <property type="term" value="F:RNA binding"/>
    <property type="evidence" value="ECO:0007669"/>
    <property type="project" value="InterPro"/>
</dbReference>
<comment type="caution">
    <text evidence="4">The sequence shown here is derived from an EMBL/GenBank/DDBJ whole genome shotgun (WGS) entry which is preliminary data.</text>
</comment>
<organism evidence="4 5">
    <name type="scientific">Pichia kudriavzevii</name>
    <name type="common">Yeast</name>
    <name type="synonym">Issatchenkia orientalis</name>
    <dbReference type="NCBI Taxonomy" id="4909"/>
    <lineage>
        <taxon>Eukaryota</taxon>
        <taxon>Fungi</taxon>
        <taxon>Dikarya</taxon>
        <taxon>Ascomycota</taxon>
        <taxon>Saccharomycotina</taxon>
        <taxon>Pichiomycetes</taxon>
        <taxon>Pichiales</taxon>
        <taxon>Pichiaceae</taxon>
        <taxon>Pichia</taxon>
    </lineage>
</organism>
<dbReference type="VEuPathDB" id="FungiDB:C5L36_0D05200"/>
<dbReference type="PANTHER" id="PTHR21600">
    <property type="entry name" value="MITOCHONDRIAL RNA PSEUDOURIDINE SYNTHASE"/>
    <property type="match status" value="1"/>
</dbReference>
<evidence type="ECO:0000256" key="2">
    <source>
        <dbReference type="SAM" id="Phobius"/>
    </source>
</evidence>
<proteinExistence type="predicted"/>
<dbReference type="InterPro" id="IPR006145">
    <property type="entry name" value="PsdUridine_synth_RsuA/RluA"/>
</dbReference>
<evidence type="ECO:0000313" key="5">
    <source>
        <dbReference type="Proteomes" id="UP000029867"/>
    </source>
</evidence>
<dbReference type="InterPro" id="IPR050188">
    <property type="entry name" value="RluA_PseudoU_synthase"/>
</dbReference>
<reference evidence="5" key="1">
    <citation type="journal article" date="2014" name="Microb. Cell Fact.">
        <title>Exploiting Issatchenkia orientalis SD108 for succinic acid production.</title>
        <authorList>
            <person name="Xiao H."/>
            <person name="Shao Z."/>
            <person name="Jiang Y."/>
            <person name="Dole S."/>
            <person name="Zhao H."/>
        </authorList>
    </citation>
    <scope>NUCLEOTIDE SEQUENCE [LARGE SCALE GENOMIC DNA]</scope>
    <source>
        <strain evidence="5">SD108</strain>
    </source>
</reference>
<dbReference type="PANTHER" id="PTHR21600:SF40">
    <property type="entry name" value="PSEUDOURIDYLATE SYNTHASE RPUSD2"/>
    <property type="match status" value="1"/>
</dbReference>
<name>A0A099NYS1_PICKU</name>
<feature type="transmembrane region" description="Helical" evidence="2">
    <location>
        <begin position="64"/>
        <end position="88"/>
    </location>
</feature>
<protein>
    <recommendedName>
        <fullName evidence="3">Pseudouridine synthase RsuA/RluA-like domain-containing protein</fullName>
    </recommendedName>
</protein>
<dbReference type="AlphaFoldDB" id="A0A099NYS1"/>
<keyword evidence="2" id="KW-0472">Membrane</keyword>
<evidence type="ECO:0000259" key="3">
    <source>
        <dbReference type="Pfam" id="PF00849"/>
    </source>
</evidence>
<dbReference type="GO" id="GO:0000455">
    <property type="term" value="P:enzyme-directed rRNA pseudouridine synthesis"/>
    <property type="evidence" value="ECO:0007669"/>
    <property type="project" value="TreeGrafter"/>
</dbReference>
<dbReference type="eggNOG" id="KOG1919">
    <property type="taxonomic scope" value="Eukaryota"/>
</dbReference>
<evidence type="ECO:0000313" key="4">
    <source>
        <dbReference type="EMBL" id="KGK37918.1"/>
    </source>
</evidence>
<feature type="region of interest" description="Disordered" evidence="1">
    <location>
        <begin position="1"/>
        <end position="48"/>
    </location>
</feature>
<gene>
    <name evidence="4" type="ORF">JL09_g2949</name>
</gene>
<keyword evidence="2" id="KW-1133">Transmembrane helix</keyword>
<dbReference type="Gene3D" id="3.30.2350.10">
    <property type="entry name" value="Pseudouridine synthase"/>
    <property type="match status" value="1"/>
</dbReference>
<dbReference type="SUPFAM" id="SSF55120">
    <property type="entry name" value="Pseudouridine synthase"/>
    <property type="match status" value="1"/>
</dbReference>
<dbReference type="PROSITE" id="PS01129">
    <property type="entry name" value="PSI_RLU"/>
    <property type="match status" value="1"/>
</dbReference>
<dbReference type="HOGENOM" id="CLU_366832_0_0_1"/>
<dbReference type="GO" id="GO:0009982">
    <property type="term" value="F:pseudouridine synthase activity"/>
    <property type="evidence" value="ECO:0007669"/>
    <property type="project" value="InterPro"/>
</dbReference>